<evidence type="ECO:0000313" key="2">
    <source>
        <dbReference type="EMBL" id="QOW45159.1"/>
    </source>
</evidence>
<name>A0A7S6VUH7_9GAMM</name>
<protein>
    <submittedName>
        <fullName evidence="2">Ribonuclease E inhibitor RraB</fullName>
    </submittedName>
</protein>
<dbReference type="RefSeq" id="WP_174493210.1">
    <property type="nucleotide sequence ID" value="NZ_CP048659.1"/>
</dbReference>
<evidence type="ECO:0000313" key="3">
    <source>
        <dbReference type="Proteomes" id="UP000593966"/>
    </source>
</evidence>
<dbReference type="SUPFAM" id="SSF89946">
    <property type="entry name" value="Hypothetical protein VC0424"/>
    <property type="match status" value="1"/>
</dbReference>
<dbReference type="EMBL" id="CP048659">
    <property type="protein sequence ID" value="QOW45159.1"/>
    <property type="molecule type" value="Genomic_DNA"/>
</dbReference>
<feature type="domain" description="Regulator of ribonuclease activity B" evidence="1">
    <location>
        <begin position="11"/>
        <end position="110"/>
    </location>
</feature>
<dbReference type="Gene3D" id="3.30.70.970">
    <property type="entry name" value="RraB-like"/>
    <property type="match status" value="1"/>
</dbReference>
<keyword evidence="3" id="KW-1185">Reference proteome</keyword>
<accession>A0A7S6VUH7</accession>
<dbReference type="InterPro" id="IPR036701">
    <property type="entry name" value="RraB-like_sf"/>
</dbReference>
<reference evidence="2 3" key="1">
    <citation type="submission" date="2020-02" db="EMBL/GenBank/DDBJ databases">
        <title>Tigecycline-resistant Acinetobacter species from pigs and migratory birds.</title>
        <authorList>
            <person name="Chen C."/>
            <person name="Sun J."/>
            <person name="Liao X.-P."/>
            <person name="Liu Y.-H."/>
        </authorList>
    </citation>
    <scope>NUCLEOTIDE SEQUENCE [LARGE SCALE GENOMIC DNA]</scope>
    <source>
        <strain evidence="2 3">YH12207_T</strain>
    </source>
</reference>
<sequence length="133" mass="15791">MTRDFEQFPDDDNGNLLWQMQEDGDDLDEVHEIEFSMYFKTQALAEKCALHLLLEEQKVSMYLDEEIEPNEWVITVFVNLLPEYTDIVDLEEWFNKIATEFNGEYDGWGCTTYVFDDAFDEDDFTEEELGELK</sequence>
<dbReference type="InterPro" id="IPR009671">
    <property type="entry name" value="RraB_dom"/>
</dbReference>
<proteinExistence type="predicted"/>
<evidence type="ECO:0000259" key="1">
    <source>
        <dbReference type="Pfam" id="PF06877"/>
    </source>
</evidence>
<organism evidence="2 3">
    <name type="scientific">Acinetobacter piscicola</name>
    <dbReference type="NCBI Taxonomy" id="2006115"/>
    <lineage>
        <taxon>Bacteria</taxon>
        <taxon>Pseudomonadati</taxon>
        <taxon>Pseudomonadota</taxon>
        <taxon>Gammaproteobacteria</taxon>
        <taxon>Moraxellales</taxon>
        <taxon>Moraxellaceae</taxon>
        <taxon>Acinetobacter</taxon>
    </lineage>
</organism>
<dbReference type="Pfam" id="PF06877">
    <property type="entry name" value="RraB"/>
    <property type="match status" value="1"/>
</dbReference>
<gene>
    <name evidence="2" type="ORF">G0028_04155</name>
</gene>
<dbReference type="AlphaFoldDB" id="A0A7S6VUH7"/>
<dbReference type="Proteomes" id="UP000593966">
    <property type="component" value="Chromosome"/>
</dbReference>